<sequence length="302" mass="34413">MRASAGIPIKGLSSLHINSFRGNIISKEEAISMMQNQQRIANYWRYKTHFAFLSSRVVLDNEMDIADCEGVEANTVAVNAGNDKIKMYVVIYNIGKKKNVGSIIRSCVAFNVNKIFLVGRRKNEINFFGNMGTYKYIRIEHFNSMTELKNYLNDNNILLYGCEITSDSVSVTTKPFLKKDTAFIFGNEGTGIEDSILNLCDKIIYIPQYGNGTASLNVSVSCSIILHNFAVWANYKELKVKDKKFIFEKCKSKLDRYLHPSDHLLKEINDKRSTRAEKKKKNNNNNTNNFYLNDFTGLSTLL</sequence>
<reference evidence="1" key="1">
    <citation type="submission" date="2022-06" db="EMBL/GenBank/DDBJ databases">
        <title>The First Complete Genome of the Simian Malaria Parasite Plasmodium brasilianum.</title>
        <authorList>
            <person name="Bajic M."/>
            <person name="Ravishankar S."/>
        </authorList>
    </citation>
    <scope>NUCLEOTIDE SEQUENCE</scope>
    <source>
        <strain evidence="1">Bolivian I</strain>
    </source>
</reference>
<keyword evidence="2" id="KW-1185">Reference proteome</keyword>
<dbReference type="Proteomes" id="UP001056978">
    <property type="component" value="Chromosome 10"/>
</dbReference>
<evidence type="ECO:0000313" key="2">
    <source>
        <dbReference type="Proteomes" id="UP001056978"/>
    </source>
</evidence>
<evidence type="ECO:0000313" key="1">
    <source>
        <dbReference type="EMBL" id="KAI4837948.1"/>
    </source>
</evidence>
<protein>
    <submittedName>
        <fullName evidence="1">RNA methyltransferase</fullName>
    </submittedName>
</protein>
<organism evidence="1 2">
    <name type="scientific">Plasmodium brasilianum</name>
    <dbReference type="NCBI Taxonomy" id="5824"/>
    <lineage>
        <taxon>Eukaryota</taxon>
        <taxon>Sar</taxon>
        <taxon>Alveolata</taxon>
        <taxon>Apicomplexa</taxon>
        <taxon>Aconoidasida</taxon>
        <taxon>Haemosporida</taxon>
        <taxon>Plasmodiidae</taxon>
        <taxon>Plasmodium</taxon>
        <taxon>Plasmodium (Plasmodium)</taxon>
    </lineage>
</organism>
<name>A0ACB9YA94_PLABR</name>
<dbReference type="EMBL" id="CM043778">
    <property type="protein sequence ID" value="KAI4837948.1"/>
    <property type="molecule type" value="Genomic_DNA"/>
</dbReference>
<comment type="caution">
    <text evidence="1">The sequence shown here is derived from an EMBL/GenBank/DDBJ whole genome shotgun (WGS) entry which is preliminary data.</text>
</comment>
<accession>A0ACB9YA94</accession>
<gene>
    <name evidence="1" type="ORF">MKS88_003368</name>
</gene>
<keyword evidence="1" id="KW-0808">Transferase</keyword>
<proteinExistence type="predicted"/>
<keyword evidence="1" id="KW-0489">Methyltransferase</keyword>